<feature type="transmembrane region" description="Helical" evidence="2">
    <location>
        <begin position="170"/>
        <end position="187"/>
    </location>
</feature>
<keyword evidence="2" id="KW-0472">Membrane</keyword>
<evidence type="ECO:0000313" key="3">
    <source>
        <dbReference type="EMBL" id="NOJ25737.1"/>
    </source>
</evidence>
<sequence>MGKGGSSSSSNTTQNTNVNGTNAVSGDNLGVLVSGVNKSTINVTATDHGAVKAASETAKASLEFGRDALKSNEKMIDSALESNEYAVGKALDMGSDSVTKALNFGEESMKNAMGVSRESLDKMENTSLGAINAVKSMAAQSNENARTAIAMADKAKAHEQTGNTPEMTKVVYAALGVTVIGLAVMAYRGSQ</sequence>
<protein>
    <recommendedName>
        <fullName evidence="5">Chemotaxis protein</fullName>
    </recommendedName>
</protein>
<reference evidence="3 4" key="1">
    <citation type="submission" date="2019-09" db="EMBL/GenBank/DDBJ databases">
        <title>Draft genome sequencing and comparative genomics of hatchery-associated Vibrios.</title>
        <authorList>
            <person name="Kehlet-Delgado H."/>
            <person name="Mueller R.S."/>
        </authorList>
    </citation>
    <scope>NUCLEOTIDE SEQUENCE [LARGE SCALE GENOMIC DNA]</scope>
    <source>
        <strain evidence="3 4">09-121-3</strain>
    </source>
</reference>
<keyword evidence="2" id="KW-1133">Transmembrane helix</keyword>
<evidence type="ECO:0000256" key="2">
    <source>
        <dbReference type="SAM" id="Phobius"/>
    </source>
</evidence>
<gene>
    <name evidence="3" type="ORF">F0238_23740</name>
</gene>
<name>A0AAP6ZQQ4_9VIBR</name>
<comment type="caution">
    <text evidence="3">The sequence shown here is derived from an EMBL/GenBank/DDBJ whole genome shotgun (WGS) entry which is preliminary data.</text>
</comment>
<accession>A0AAP6ZQQ4</accession>
<organism evidence="3 4">
    <name type="scientific">Vibrio coralliilyticus</name>
    <dbReference type="NCBI Taxonomy" id="190893"/>
    <lineage>
        <taxon>Bacteria</taxon>
        <taxon>Pseudomonadati</taxon>
        <taxon>Pseudomonadota</taxon>
        <taxon>Gammaproteobacteria</taxon>
        <taxon>Vibrionales</taxon>
        <taxon>Vibrionaceae</taxon>
        <taxon>Vibrio</taxon>
    </lineage>
</organism>
<evidence type="ECO:0008006" key="5">
    <source>
        <dbReference type="Google" id="ProtNLM"/>
    </source>
</evidence>
<dbReference type="AlphaFoldDB" id="A0AAP6ZQQ4"/>
<proteinExistence type="predicted"/>
<evidence type="ECO:0000313" key="4">
    <source>
        <dbReference type="Proteomes" id="UP000576645"/>
    </source>
</evidence>
<keyword evidence="2" id="KW-0812">Transmembrane</keyword>
<dbReference type="RefSeq" id="WP_171354050.1">
    <property type="nucleotide sequence ID" value="NZ_VTXP01000020.1"/>
</dbReference>
<dbReference type="EMBL" id="VTXP01000020">
    <property type="protein sequence ID" value="NOJ25737.1"/>
    <property type="molecule type" value="Genomic_DNA"/>
</dbReference>
<evidence type="ECO:0000256" key="1">
    <source>
        <dbReference type="SAM" id="MobiDB-lite"/>
    </source>
</evidence>
<feature type="compositionally biased region" description="Low complexity" evidence="1">
    <location>
        <begin position="1"/>
        <end position="22"/>
    </location>
</feature>
<feature type="region of interest" description="Disordered" evidence="1">
    <location>
        <begin position="1"/>
        <end position="24"/>
    </location>
</feature>
<dbReference type="Proteomes" id="UP000576645">
    <property type="component" value="Unassembled WGS sequence"/>
</dbReference>